<dbReference type="Proteomes" id="UP001173802">
    <property type="component" value="Unassembled WGS sequence"/>
</dbReference>
<protein>
    <submittedName>
        <fullName evidence="1">Uncharacterized protein</fullName>
    </submittedName>
</protein>
<evidence type="ECO:0000313" key="1">
    <source>
        <dbReference type="EMBL" id="MDL0082313.1"/>
    </source>
</evidence>
<accession>A0ACC6FTQ4</accession>
<proteinExistence type="predicted"/>
<organism evidence="1 2">
    <name type="scientific">Helicobacter zhangjianzhongii</name>
    <dbReference type="NCBI Taxonomy" id="2974574"/>
    <lineage>
        <taxon>Bacteria</taxon>
        <taxon>Pseudomonadati</taxon>
        <taxon>Campylobacterota</taxon>
        <taxon>Epsilonproteobacteria</taxon>
        <taxon>Campylobacterales</taxon>
        <taxon>Helicobacteraceae</taxon>
        <taxon>Helicobacter</taxon>
    </lineage>
</organism>
<dbReference type="EMBL" id="JANURN010000005">
    <property type="protein sequence ID" value="MDL0082313.1"/>
    <property type="molecule type" value="Genomic_DNA"/>
</dbReference>
<keyword evidence="2" id="KW-1185">Reference proteome</keyword>
<gene>
    <name evidence="1" type="ORF">NYG90_06470</name>
</gene>
<sequence>MRALRGNPQKQSIFPRIHFLKNTANAQIAQVDSSPKVLESTIPLESTFDILLA</sequence>
<evidence type="ECO:0000313" key="2">
    <source>
        <dbReference type="Proteomes" id="UP001173802"/>
    </source>
</evidence>
<reference evidence="1 2" key="1">
    <citation type="journal article" date="2023" name="Microorganisms">
        <title>Isolation and Genomic Characteristics of Cat-Borne Campylobacter felis sp. nov. and Sheep-Borne Campylobacter ovis sp. nov.</title>
        <authorList>
            <person name="Wang H."/>
            <person name="Li Y."/>
            <person name="Gu Y."/>
            <person name="Zhou G."/>
            <person name="Chen X."/>
            <person name="Zhang X."/>
            <person name="Shao Z."/>
            <person name="Zhang J."/>
            <person name="Zhang M."/>
        </authorList>
    </citation>
    <scope>NUCLEOTIDE SEQUENCE [LARGE SCALE GENOMIC DNA]</scope>
    <source>
        <strain evidence="1 2">XJK30-2</strain>
    </source>
</reference>
<comment type="caution">
    <text evidence="1">The sequence shown here is derived from an EMBL/GenBank/DDBJ whole genome shotgun (WGS) entry which is preliminary data.</text>
</comment>
<name>A0ACC6FTQ4_9HELI</name>